<sequence>MTYAARDETTLPKLPAQMRWVVLVDKRQLAVLLLEDEVPVASATDTLDARGDIDYENQPVDAVERLCRRLADQAVVSGVLCGSQAEVRTRCRRADEAGGVEPVSINAPPVGAAYGFATNLKCYCHTRHLTKTFRGWREKQSPDGTLILLRSRGTPMSPPRQRVAVSQPVLRGGRHTRPRSPNTRPDF</sequence>
<organism evidence="2 3">
    <name type="scientific">Mycobacterium kansasii</name>
    <dbReference type="NCBI Taxonomy" id="1768"/>
    <lineage>
        <taxon>Bacteria</taxon>
        <taxon>Bacillati</taxon>
        <taxon>Actinomycetota</taxon>
        <taxon>Actinomycetes</taxon>
        <taxon>Mycobacteriales</taxon>
        <taxon>Mycobacteriaceae</taxon>
        <taxon>Mycobacterium</taxon>
    </lineage>
</organism>
<gene>
    <name evidence="2" type="ORF">BZL29_7533</name>
</gene>
<feature type="region of interest" description="Disordered" evidence="1">
    <location>
        <begin position="150"/>
        <end position="187"/>
    </location>
</feature>
<evidence type="ECO:0000313" key="2">
    <source>
        <dbReference type="EMBL" id="OOK66052.1"/>
    </source>
</evidence>
<dbReference type="AlphaFoldDB" id="A0A1V3WGS4"/>
<reference evidence="2 3" key="1">
    <citation type="submission" date="2017-02" db="EMBL/GenBank/DDBJ databases">
        <title>Complete genome sequences of Mycobacterium kansasii strains isolated from rhesus macaques.</title>
        <authorList>
            <person name="Panda A."/>
            <person name="Nagaraj S."/>
            <person name="Zhao X."/>
            <person name="Tettelin H."/>
            <person name="Detolla L.J."/>
        </authorList>
    </citation>
    <scope>NUCLEOTIDE SEQUENCE [LARGE SCALE GENOMIC DNA]</scope>
    <source>
        <strain evidence="2 3">11-3469</strain>
    </source>
</reference>
<protein>
    <submittedName>
        <fullName evidence="2">13E12 repeat family protein</fullName>
    </submittedName>
</protein>
<dbReference type="Proteomes" id="UP000188532">
    <property type="component" value="Unassembled WGS sequence"/>
</dbReference>
<proteinExistence type="predicted"/>
<evidence type="ECO:0000313" key="3">
    <source>
        <dbReference type="Proteomes" id="UP000188532"/>
    </source>
</evidence>
<comment type="caution">
    <text evidence="2">The sequence shown here is derived from an EMBL/GenBank/DDBJ whole genome shotgun (WGS) entry which is preliminary data.</text>
</comment>
<dbReference type="EMBL" id="MVBN01000010">
    <property type="protein sequence ID" value="OOK66052.1"/>
    <property type="molecule type" value="Genomic_DNA"/>
</dbReference>
<name>A0A1V3WGS4_MYCKA</name>
<accession>A0A1V3WGS4</accession>
<evidence type="ECO:0000256" key="1">
    <source>
        <dbReference type="SAM" id="MobiDB-lite"/>
    </source>
</evidence>